<accession>A0A085NHL8</accession>
<proteinExistence type="predicted"/>
<evidence type="ECO:0000313" key="3">
    <source>
        <dbReference type="Proteomes" id="UP000030764"/>
    </source>
</evidence>
<dbReference type="EMBL" id="KL363227">
    <property type="protein sequence ID" value="KFD52500.1"/>
    <property type="molecule type" value="Genomic_DNA"/>
</dbReference>
<feature type="non-terminal residue" evidence="2">
    <location>
        <position position="100"/>
    </location>
</feature>
<keyword evidence="3" id="KW-1185">Reference proteome</keyword>
<protein>
    <submittedName>
        <fullName evidence="2">Uncharacterized protein</fullName>
    </submittedName>
</protein>
<organism evidence="2">
    <name type="scientific">Trichuris suis</name>
    <name type="common">pig whipworm</name>
    <dbReference type="NCBI Taxonomy" id="68888"/>
    <lineage>
        <taxon>Eukaryota</taxon>
        <taxon>Metazoa</taxon>
        <taxon>Ecdysozoa</taxon>
        <taxon>Nematoda</taxon>
        <taxon>Enoplea</taxon>
        <taxon>Dorylaimia</taxon>
        <taxon>Trichinellida</taxon>
        <taxon>Trichuridae</taxon>
        <taxon>Trichuris</taxon>
    </lineage>
</organism>
<dbReference type="Proteomes" id="UP000030764">
    <property type="component" value="Unassembled WGS sequence"/>
</dbReference>
<reference evidence="2 3" key="1">
    <citation type="journal article" date="2014" name="Nat. Genet.">
        <title>Genome and transcriptome of the porcine whipworm Trichuris suis.</title>
        <authorList>
            <person name="Jex A.R."/>
            <person name="Nejsum P."/>
            <person name="Schwarz E.M."/>
            <person name="Hu L."/>
            <person name="Young N.D."/>
            <person name="Hall R.S."/>
            <person name="Korhonen P.K."/>
            <person name="Liao S."/>
            <person name="Thamsborg S."/>
            <person name="Xia J."/>
            <person name="Xu P."/>
            <person name="Wang S."/>
            <person name="Scheerlinck J.P."/>
            <person name="Hofmann A."/>
            <person name="Sternberg P.W."/>
            <person name="Wang J."/>
            <person name="Gasser R.B."/>
        </authorList>
    </citation>
    <scope>NUCLEOTIDE SEQUENCE [LARGE SCALE GENOMIC DNA]</scope>
    <source>
        <strain evidence="2">DCEP-RM93F</strain>
        <strain evidence="1">DCEP-RM93M</strain>
    </source>
</reference>
<gene>
    <name evidence="1" type="ORF">M513_06697</name>
    <name evidence="2" type="ORF">M514_06697</name>
</gene>
<dbReference type="AlphaFoldDB" id="A0A085NHL8"/>
<evidence type="ECO:0000313" key="2">
    <source>
        <dbReference type="EMBL" id="KFD68964.1"/>
    </source>
</evidence>
<dbReference type="Proteomes" id="UP000030758">
    <property type="component" value="Unassembled WGS sequence"/>
</dbReference>
<sequence>MSGIYASRRDNLTNFPCTYRRDALLSVTADVGDSCSESEDELCLPAKQERIFGFRIGKNEVDFAVNTFNSTKGAHFAGLLLVTTMKRQFFLLMVKKVVVS</sequence>
<name>A0A085NHL8_9BILA</name>
<dbReference type="EMBL" id="KL367499">
    <property type="protein sequence ID" value="KFD68964.1"/>
    <property type="molecule type" value="Genomic_DNA"/>
</dbReference>
<evidence type="ECO:0000313" key="1">
    <source>
        <dbReference type="EMBL" id="KFD52500.1"/>
    </source>
</evidence>